<name>A0A176XHB8_AGRTU</name>
<dbReference type="Gene3D" id="1.20.1250.20">
    <property type="entry name" value="MFS general substrate transporter like domains"/>
    <property type="match status" value="1"/>
</dbReference>
<keyword evidence="3 6" id="KW-0812">Transmembrane</keyword>
<dbReference type="InterPro" id="IPR011701">
    <property type="entry name" value="MFS"/>
</dbReference>
<evidence type="ECO:0000256" key="3">
    <source>
        <dbReference type="ARBA" id="ARBA00022692"/>
    </source>
</evidence>
<dbReference type="GO" id="GO:0012505">
    <property type="term" value="C:endomembrane system"/>
    <property type="evidence" value="ECO:0007669"/>
    <property type="project" value="UniProtKB-SubCell"/>
</dbReference>
<feature type="transmembrane region" description="Helical" evidence="6">
    <location>
        <begin position="340"/>
        <end position="361"/>
    </location>
</feature>
<feature type="transmembrane region" description="Helical" evidence="6">
    <location>
        <begin position="397"/>
        <end position="420"/>
    </location>
</feature>
<feature type="transmembrane region" description="Helical" evidence="6">
    <location>
        <begin position="204"/>
        <end position="223"/>
    </location>
</feature>
<feature type="transmembrane region" description="Helical" evidence="6">
    <location>
        <begin position="528"/>
        <end position="549"/>
    </location>
</feature>
<dbReference type="GO" id="GO:0005886">
    <property type="term" value="C:plasma membrane"/>
    <property type="evidence" value="ECO:0007669"/>
    <property type="project" value="TreeGrafter"/>
</dbReference>
<feature type="transmembrane region" description="Helical" evidence="6">
    <location>
        <begin position="117"/>
        <end position="134"/>
    </location>
</feature>
<dbReference type="PANTHER" id="PTHR23501">
    <property type="entry name" value="MAJOR FACILITATOR SUPERFAMILY"/>
    <property type="match status" value="1"/>
</dbReference>
<comment type="subcellular location">
    <subcellularLocation>
        <location evidence="1">Endomembrane system</location>
        <topology evidence="1">Multi-pass membrane protein</topology>
    </subcellularLocation>
</comment>
<dbReference type="Proteomes" id="UP000077098">
    <property type="component" value="Unassembled WGS sequence"/>
</dbReference>
<evidence type="ECO:0000256" key="5">
    <source>
        <dbReference type="ARBA" id="ARBA00023136"/>
    </source>
</evidence>
<evidence type="ECO:0000256" key="4">
    <source>
        <dbReference type="ARBA" id="ARBA00022989"/>
    </source>
</evidence>
<evidence type="ECO:0008006" key="9">
    <source>
        <dbReference type="Google" id="ProtNLM"/>
    </source>
</evidence>
<evidence type="ECO:0000313" key="7">
    <source>
        <dbReference type="EMBL" id="OAE48211.1"/>
    </source>
</evidence>
<feature type="transmembrane region" description="Helical" evidence="6">
    <location>
        <begin position="87"/>
        <end position="105"/>
    </location>
</feature>
<feature type="transmembrane region" description="Helical" evidence="6">
    <location>
        <begin position="174"/>
        <end position="192"/>
    </location>
</feature>
<keyword evidence="4 6" id="KW-1133">Transmembrane helix</keyword>
<feature type="transmembrane region" description="Helical" evidence="6">
    <location>
        <begin position="368"/>
        <end position="385"/>
    </location>
</feature>
<keyword evidence="5 6" id="KW-0472">Membrane</keyword>
<organism evidence="7 8">
    <name type="scientific">Agrobacterium tumefaciens</name>
    <dbReference type="NCBI Taxonomy" id="358"/>
    <lineage>
        <taxon>Bacteria</taxon>
        <taxon>Pseudomonadati</taxon>
        <taxon>Pseudomonadota</taxon>
        <taxon>Alphaproteobacteria</taxon>
        <taxon>Hyphomicrobiales</taxon>
        <taxon>Rhizobiaceae</taxon>
        <taxon>Rhizobium/Agrobacterium group</taxon>
        <taxon>Agrobacterium</taxon>
        <taxon>Agrobacterium tumefaciens complex</taxon>
    </lineage>
</organism>
<evidence type="ECO:0000256" key="6">
    <source>
        <dbReference type="SAM" id="Phobius"/>
    </source>
</evidence>
<dbReference type="SUPFAM" id="SSF103473">
    <property type="entry name" value="MFS general substrate transporter"/>
    <property type="match status" value="1"/>
</dbReference>
<protein>
    <recommendedName>
        <fullName evidence="9">MFS transporter</fullName>
    </recommendedName>
</protein>
<feature type="transmembrane region" description="Helical" evidence="6">
    <location>
        <begin position="140"/>
        <end position="162"/>
    </location>
</feature>
<feature type="transmembrane region" description="Helical" evidence="6">
    <location>
        <begin position="432"/>
        <end position="454"/>
    </location>
</feature>
<dbReference type="AlphaFoldDB" id="A0A176XHB8"/>
<feature type="transmembrane region" description="Helical" evidence="6">
    <location>
        <begin position="269"/>
        <end position="289"/>
    </location>
</feature>
<proteinExistence type="predicted"/>
<comment type="caution">
    <text evidence="7">The sequence shown here is derived from an EMBL/GenBank/DDBJ whole genome shotgun (WGS) entry which is preliminary data.</text>
</comment>
<reference evidence="7 8" key="1">
    <citation type="submission" date="2016-05" db="EMBL/GenBank/DDBJ databases">
        <authorList>
            <person name="Lavstsen T."/>
            <person name="Jespersen J.S."/>
        </authorList>
    </citation>
    <scope>NUCLEOTIDE SEQUENCE [LARGE SCALE GENOMIC DNA]</scope>
    <source>
        <strain evidence="7 8">KCJ1736</strain>
    </source>
</reference>
<dbReference type="InterPro" id="IPR036259">
    <property type="entry name" value="MFS_trans_sf"/>
</dbReference>
<dbReference type="PANTHER" id="PTHR23501:SF191">
    <property type="entry name" value="VACUOLAR BASIC AMINO ACID TRANSPORTER 4"/>
    <property type="match status" value="1"/>
</dbReference>
<sequence>MRPAEDRPAPVPHLADLLREDEWQFAPELRANVPGAPGFAHHPLRRRVMYGATSLIVGLTCGFSNALLSANLPYLRGSLGLETYEIAWLPTVYLIMNCLGGGLLFKYRQQYGARSFAITFLLIQLAIIGAHLFVRELASAIIVRAASGVAATALTTLCIFYMLQAFPLEHRTRAMVLGVSIPQLGIPLARLLPLDELVLNKWDGLFLLEFGLSAISLACVLAFRLPPSHKEKVFEYRDFVSMAFYGIAVACFGAAMGMGPYLWWWDHYWIGWCLAASIPFFAISSTLELNRKVPLIDIRWLTAADLLRLAFVLIVTRMVLSEQATGAIGFLRQFGLVNENFFDLSLVIAICAFAGPVFAAALIKPDRIPAMVMVALLLVAMGSYLDSYSSNLTRAPQFYLTQGLIAFSTTFFLGPALLYGVTRVLTDGGQKLSSFVIMFSITQSMGSLVGNALVQTSQLLYQQDHYVRFVGLVSQMNPLVERKLAGTASAYSSIMTDPSQRAALAVQSLAQLVSTEANILAFNDTFRLISIIAFLAAMCVAGLVVYRVVIFHKGKLKA</sequence>
<dbReference type="GO" id="GO:0022857">
    <property type="term" value="F:transmembrane transporter activity"/>
    <property type="evidence" value="ECO:0007669"/>
    <property type="project" value="InterPro"/>
</dbReference>
<dbReference type="Pfam" id="PF07690">
    <property type="entry name" value="MFS_1"/>
    <property type="match status" value="1"/>
</dbReference>
<evidence type="ECO:0000256" key="1">
    <source>
        <dbReference type="ARBA" id="ARBA00004127"/>
    </source>
</evidence>
<dbReference type="EMBL" id="LXPS01000007">
    <property type="protein sequence ID" value="OAE48211.1"/>
    <property type="molecule type" value="Genomic_DNA"/>
</dbReference>
<evidence type="ECO:0000313" key="8">
    <source>
        <dbReference type="Proteomes" id="UP000077098"/>
    </source>
</evidence>
<evidence type="ECO:0000256" key="2">
    <source>
        <dbReference type="ARBA" id="ARBA00022448"/>
    </source>
</evidence>
<keyword evidence="2" id="KW-0813">Transport</keyword>
<feature type="transmembrane region" description="Helical" evidence="6">
    <location>
        <begin position="48"/>
        <end position="67"/>
    </location>
</feature>
<feature type="transmembrane region" description="Helical" evidence="6">
    <location>
        <begin position="301"/>
        <end position="320"/>
    </location>
</feature>
<gene>
    <name evidence="7" type="ORF">A7J57_22680</name>
</gene>
<accession>A0A176XHB8</accession>
<feature type="transmembrane region" description="Helical" evidence="6">
    <location>
        <begin position="243"/>
        <end position="263"/>
    </location>
</feature>